<evidence type="ECO:0000313" key="1">
    <source>
        <dbReference type="EMBL" id="KAJ2982557.1"/>
    </source>
</evidence>
<protein>
    <submittedName>
        <fullName evidence="1">Uncharacterized protein</fullName>
    </submittedName>
</protein>
<dbReference type="EMBL" id="JANJQO010000070">
    <property type="protein sequence ID" value="KAJ2982557.1"/>
    <property type="molecule type" value="Genomic_DNA"/>
</dbReference>
<reference evidence="1" key="1">
    <citation type="submission" date="2022-08" db="EMBL/GenBank/DDBJ databases">
        <title>Genome Sequence of Lecanicillium fungicola.</title>
        <authorList>
            <person name="Buettner E."/>
        </authorList>
    </citation>
    <scope>NUCLEOTIDE SEQUENCE</scope>
    <source>
        <strain evidence="1">Babe33</strain>
    </source>
</reference>
<keyword evidence="2" id="KW-1185">Reference proteome</keyword>
<organism evidence="1 2">
    <name type="scientific">Zarea fungicola</name>
    <dbReference type="NCBI Taxonomy" id="93591"/>
    <lineage>
        <taxon>Eukaryota</taxon>
        <taxon>Fungi</taxon>
        <taxon>Dikarya</taxon>
        <taxon>Ascomycota</taxon>
        <taxon>Pezizomycotina</taxon>
        <taxon>Sordariomycetes</taxon>
        <taxon>Hypocreomycetidae</taxon>
        <taxon>Hypocreales</taxon>
        <taxon>Cordycipitaceae</taxon>
        <taxon>Zarea</taxon>
    </lineage>
</organism>
<evidence type="ECO:0000313" key="2">
    <source>
        <dbReference type="Proteomes" id="UP001143910"/>
    </source>
</evidence>
<proteinExistence type="predicted"/>
<comment type="caution">
    <text evidence="1">The sequence shown here is derived from an EMBL/GenBank/DDBJ whole genome shotgun (WGS) entry which is preliminary data.</text>
</comment>
<accession>A0ACC1NTC6</accession>
<name>A0ACC1NTC6_9HYPO</name>
<gene>
    <name evidence="1" type="ORF">NQ176_g1307</name>
</gene>
<dbReference type="Proteomes" id="UP001143910">
    <property type="component" value="Unassembled WGS sequence"/>
</dbReference>
<sequence length="565" mass="62518">MAPSSRRQKPSTTWQQIAQEAQDHRDNTMAQVQAAFSTPPDIQLEMDGVQITAVEQARALLHAQDVHITEMLPEDLITALGTGQVSATDVANAYLRRAVVAQKLTNCITELLPSRALARAKYLDEYMLKNKKPLGPLHGLPISVKEMIGMKDLGLNAGYVAWWRKTASEDAHVLRILWDAGAVFYARTTQPQSMMHLETDSNLYGVTVNPYNQAVTAGGSSGGEGALIAVRGSALGVGTDIGGSIRNPAANCGIYGFKPTAFRIPTDGWSSTMAGADAIPAVVGPLSTTIEGIEIFMRTVLASKPWLSEPALIPMPWDYTPIRPEQSLKIGIMWHDNVVTPHPPVTRALHEVVSRLKTLQNVEVVDFEPYLHDEAWAIVSSLYFTDGGAEDAATIAESGEPWRPLTKWMLKENPCVKKLSPKMLYYWQEEREAYRKEYAKIWNDTATSGQGQRPIDVLLCPAGPSVAPTHNTSKYWAYTSQWNLLDYPAVVFPVTKVNSEVDRTPHKHQALTDIDKDHWELYDASTFSGLPVSLQLVGRRFEDEKVIAVLQYITQRISLPFVGFP</sequence>